<feature type="transmembrane region" description="Helical" evidence="1">
    <location>
        <begin position="66"/>
        <end position="85"/>
    </location>
</feature>
<accession>A0A239KME8</accession>
<sequence>MNIAIQFVLALASGAMALVTWHESMPKVITLRGRWNGFCEWVLGLALALLSPALLDNAMRGVEAGWHFIGADIAIVAYAFCRFRWLRSQSSGSWKCSA</sequence>
<keyword evidence="3" id="KW-1185">Reference proteome</keyword>
<evidence type="ECO:0000313" key="2">
    <source>
        <dbReference type="EMBL" id="SNT19235.1"/>
    </source>
</evidence>
<gene>
    <name evidence="2" type="ORF">SAMN06295955_11542</name>
</gene>
<keyword evidence="1" id="KW-0472">Membrane</keyword>
<protein>
    <submittedName>
        <fullName evidence="2">Uncharacterized protein</fullName>
    </submittedName>
</protein>
<dbReference type="OrthoDB" id="9864070at2"/>
<dbReference type="Proteomes" id="UP000198339">
    <property type="component" value="Unassembled WGS sequence"/>
</dbReference>
<reference evidence="2 3" key="1">
    <citation type="submission" date="2017-06" db="EMBL/GenBank/DDBJ databases">
        <authorList>
            <person name="Kim H.J."/>
            <person name="Triplett B.A."/>
        </authorList>
    </citation>
    <scope>NUCLEOTIDE SEQUENCE [LARGE SCALE GENOMIC DNA]</scope>
    <source>
        <strain evidence="2 3">DS15</strain>
    </source>
</reference>
<feature type="transmembrane region" description="Helical" evidence="1">
    <location>
        <begin position="41"/>
        <end position="59"/>
    </location>
</feature>
<dbReference type="EMBL" id="FZPA01000015">
    <property type="protein sequence ID" value="SNT19235.1"/>
    <property type="molecule type" value="Genomic_DNA"/>
</dbReference>
<evidence type="ECO:0000313" key="3">
    <source>
        <dbReference type="Proteomes" id="UP000198339"/>
    </source>
</evidence>
<organism evidence="2 3">
    <name type="scientific">Sphingopyxis indica</name>
    <dbReference type="NCBI Taxonomy" id="436663"/>
    <lineage>
        <taxon>Bacteria</taxon>
        <taxon>Pseudomonadati</taxon>
        <taxon>Pseudomonadota</taxon>
        <taxon>Alphaproteobacteria</taxon>
        <taxon>Sphingomonadales</taxon>
        <taxon>Sphingomonadaceae</taxon>
        <taxon>Sphingopyxis</taxon>
    </lineage>
</organism>
<dbReference type="AlphaFoldDB" id="A0A239KME8"/>
<keyword evidence="1" id="KW-1133">Transmembrane helix</keyword>
<name>A0A239KME8_9SPHN</name>
<dbReference type="RefSeq" id="WP_089217056.1">
    <property type="nucleotide sequence ID" value="NZ_FZPA01000015.1"/>
</dbReference>
<proteinExistence type="predicted"/>
<evidence type="ECO:0000256" key="1">
    <source>
        <dbReference type="SAM" id="Phobius"/>
    </source>
</evidence>
<keyword evidence="1" id="KW-0812">Transmembrane</keyword>